<accession>A0A210Q212</accession>
<dbReference type="Proteomes" id="UP000242188">
    <property type="component" value="Unassembled WGS sequence"/>
</dbReference>
<gene>
    <name evidence="2" type="ORF">KP79_PYT07194</name>
</gene>
<dbReference type="EMBL" id="NEDP02005224">
    <property type="protein sequence ID" value="OWF42776.1"/>
    <property type="molecule type" value="Genomic_DNA"/>
</dbReference>
<evidence type="ECO:0000256" key="1">
    <source>
        <dbReference type="SAM" id="Phobius"/>
    </source>
</evidence>
<keyword evidence="1" id="KW-1133">Transmembrane helix</keyword>
<organism evidence="2 3">
    <name type="scientific">Mizuhopecten yessoensis</name>
    <name type="common">Japanese scallop</name>
    <name type="synonym">Patinopecten yessoensis</name>
    <dbReference type="NCBI Taxonomy" id="6573"/>
    <lineage>
        <taxon>Eukaryota</taxon>
        <taxon>Metazoa</taxon>
        <taxon>Spiralia</taxon>
        <taxon>Lophotrochozoa</taxon>
        <taxon>Mollusca</taxon>
        <taxon>Bivalvia</taxon>
        <taxon>Autobranchia</taxon>
        <taxon>Pteriomorphia</taxon>
        <taxon>Pectinida</taxon>
        <taxon>Pectinoidea</taxon>
        <taxon>Pectinidae</taxon>
        <taxon>Mizuhopecten</taxon>
    </lineage>
</organism>
<protein>
    <submittedName>
        <fullName evidence="2">Uncharacterized protein</fullName>
    </submittedName>
</protein>
<feature type="transmembrane region" description="Helical" evidence="1">
    <location>
        <begin position="43"/>
        <end position="65"/>
    </location>
</feature>
<sequence length="127" mass="14179">MEEKLETFCNKTLDDLENCTKRYSRMVTVMNGTQEAHSGPEAVIVPLCFGVVFVIGIIGFCLMFANSGINPLAFLLFDSGFRHFVSSCDWCKSTSYRPEVFEDCTSGAKQTIVLTTMAHDRKNSCEV</sequence>
<comment type="caution">
    <text evidence="2">The sequence shown here is derived from an EMBL/GenBank/DDBJ whole genome shotgun (WGS) entry which is preliminary data.</text>
</comment>
<evidence type="ECO:0000313" key="3">
    <source>
        <dbReference type="Proteomes" id="UP000242188"/>
    </source>
</evidence>
<name>A0A210Q212_MIZYE</name>
<keyword evidence="1" id="KW-0812">Transmembrane</keyword>
<proteinExistence type="predicted"/>
<dbReference type="OrthoDB" id="10049706at2759"/>
<keyword evidence="3" id="KW-1185">Reference proteome</keyword>
<reference evidence="2 3" key="1">
    <citation type="journal article" date="2017" name="Nat. Ecol. Evol.">
        <title>Scallop genome provides insights into evolution of bilaterian karyotype and development.</title>
        <authorList>
            <person name="Wang S."/>
            <person name="Zhang J."/>
            <person name="Jiao W."/>
            <person name="Li J."/>
            <person name="Xun X."/>
            <person name="Sun Y."/>
            <person name="Guo X."/>
            <person name="Huan P."/>
            <person name="Dong B."/>
            <person name="Zhang L."/>
            <person name="Hu X."/>
            <person name="Sun X."/>
            <person name="Wang J."/>
            <person name="Zhao C."/>
            <person name="Wang Y."/>
            <person name="Wang D."/>
            <person name="Huang X."/>
            <person name="Wang R."/>
            <person name="Lv J."/>
            <person name="Li Y."/>
            <person name="Zhang Z."/>
            <person name="Liu B."/>
            <person name="Lu W."/>
            <person name="Hui Y."/>
            <person name="Liang J."/>
            <person name="Zhou Z."/>
            <person name="Hou R."/>
            <person name="Li X."/>
            <person name="Liu Y."/>
            <person name="Li H."/>
            <person name="Ning X."/>
            <person name="Lin Y."/>
            <person name="Zhao L."/>
            <person name="Xing Q."/>
            <person name="Dou J."/>
            <person name="Li Y."/>
            <person name="Mao J."/>
            <person name="Guo H."/>
            <person name="Dou H."/>
            <person name="Li T."/>
            <person name="Mu C."/>
            <person name="Jiang W."/>
            <person name="Fu Q."/>
            <person name="Fu X."/>
            <person name="Miao Y."/>
            <person name="Liu J."/>
            <person name="Yu Q."/>
            <person name="Li R."/>
            <person name="Liao H."/>
            <person name="Li X."/>
            <person name="Kong Y."/>
            <person name="Jiang Z."/>
            <person name="Chourrout D."/>
            <person name="Li R."/>
            <person name="Bao Z."/>
        </authorList>
    </citation>
    <scope>NUCLEOTIDE SEQUENCE [LARGE SCALE GENOMIC DNA]</scope>
    <source>
        <strain evidence="2 3">PY_sf001</strain>
    </source>
</reference>
<keyword evidence="1" id="KW-0472">Membrane</keyword>
<evidence type="ECO:0000313" key="2">
    <source>
        <dbReference type="EMBL" id="OWF42776.1"/>
    </source>
</evidence>
<dbReference type="AlphaFoldDB" id="A0A210Q212"/>